<keyword evidence="3" id="KW-0808">Transferase</keyword>
<evidence type="ECO:0000256" key="6">
    <source>
        <dbReference type="ARBA" id="ARBA00022833"/>
    </source>
</evidence>
<dbReference type="CDD" id="cd16833">
    <property type="entry name" value="YfiH"/>
    <property type="match status" value="1"/>
</dbReference>
<dbReference type="InterPro" id="IPR003730">
    <property type="entry name" value="Cu_polyphenol_OxRdtase"/>
</dbReference>
<gene>
    <name evidence="11" type="ORF">SAMN04487931_105135</name>
</gene>
<dbReference type="InterPro" id="IPR011324">
    <property type="entry name" value="Cytotoxic_necrot_fac-like_cat"/>
</dbReference>
<evidence type="ECO:0000256" key="4">
    <source>
        <dbReference type="ARBA" id="ARBA00022723"/>
    </source>
</evidence>
<comment type="catalytic activity">
    <reaction evidence="7">
        <text>adenosine + H2O + H(+) = inosine + NH4(+)</text>
        <dbReference type="Rhea" id="RHEA:24408"/>
        <dbReference type="ChEBI" id="CHEBI:15377"/>
        <dbReference type="ChEBI" id="CHEBI:15378"/>
        <dbReference type="ChEBI" id="CHEBI:16335"/>
        <dbReference type="ChEBI" id="CHEBI:17596"/>
        <dbReference type="ChEBI" id="CHEBI:28938"/>
        <dbReference type="EC" id="3.5.4.4"/>
    </reaction>
    <physiologicalReaction direction="left-to-right" evidence="7">
        <dbReference type="Rhea" id="RHEA:24409"/>
    </physiologicalReaction>
</comment>
<evidence type="ECO:0000256" key="3">
    <source>
        <dbReference type="ARBA" id="ARBA00022679"/>
    </source>
</evidence>
<protein>
    <recommendedName>
        <fullName evidence="10">Purine nucleoside phosphorylase</fullName>
    </recommendedName>
</protein>
<dbReference type="GO" id="GO:0016787">
    <property type="term" value="F:hydrolase activity"/>
    <property type="evidence" value="ECO:0007669"/>
    <property type="project" value="UniProtKB-KW"/>
</dbReference>
<accession>A0A1H2GD47</accession>
<comment type="similarity">
    <text evidence="2 10">Belongs to the purine nucleoside phosphorylase YfiH/LACC1 family.</text>
</comment>
<evidence type="ECO:0000256" key="9">
    <source>
        <dbReference type="ARBA" id="ARBA00049893"/>
    </source>
</evidence>
<evidence type="ECO:0000256" key="8">
    <source>
        <dbReference type="ARBA" id="ARBA00048968"/>
    </source>
</evidence>
<dbReference type="Proteomes" id="UP000199608">
    <property type="component" value="Unassembled WGS sequence"/>
</dbReference>
<dbReference type="GO" id="GO:0005507">
    <property type="term" value="F:copper ion binding"/>
    <property type="evidence" value="ECO:0007669"/>
    <property type="project" value="TreeGrafter"/>
</dbReference>
<evidence type="ECO:0000256" key="7">
    <source>
        <dbReference type="ARBA" id="ARBA00047989"/>
    </source>
</evidence>
<evidence type="ECO:0000256" key="5">
    <source>
        <dbReference type="ARBA" id="ARBA00022801"/>
    </source>
</evidence>
<name>A0A1H2GD47_9BACT</name>
<dbReference type="PANTHER" id="PTHR30616">
    <property type="entry name" value="UNCHARACTERIZED PROTEIN YFIH"/>
    <property type="match status" value="1"/>
</dbReference>
<evidence type="ECO:0000256" key="10">
    <source>
        <dbReference type="RuleBase" id="RU361274"/>
    </source>
</evidence>
<dbReference type="GO" id="GO:0017061">
    <property type="term" value="F:S-methyl-5-thioadenosine phosphorylase activity"/>
    <property type="evidence" value="ECO:0007669"/>
    <property type="project" value="UniProtKB-EC"/>
</dbReference>
<dbReference type="Gene3D" id="3.60.140.10">
    <property type="entry name" value="CNF1/YfiH-like putative cysteine hydrolases"/>
    <property type="match status" value="1"/>
</dbReference>
<sequence>MENNNINVYEFELFKACPDIVHGIFTRMNKTLATPFDFLRIGIDSKIGRKSLVFLNQVHGDKIKVLKKYDTKLTENFDSGKETSTADGVITNIKDVALVIRVADCQSVMMYDPVQKIIANIHSGWRGSVKNIIGNCLDKMILEFGCQPEDVIAGISPSLGPCCSEFINYKAEIPKKIWKYKIEDKNYFDFWEMSSDQLLDKGVKKEHIENMEICTKCHTDLFYSFRGEKTDSRFACVISMR</sequence>
<dbReference type="InterPro" id="IPR038371">
    <property type="entry name" value="Cu_polyphenol_OxRdtase_sf"/>
</dbReference>
<reference evidence="12" key="1">
    <citation type="submission" date="2016-10" db="EMBL/GenBank/DDBJ databases">
        <authorList>
            <person name="Varghese N."/>
            <person name="Submissions S."/>
        </authorList>
    </citation>
    <scope>NUCLEOTIDE SEQUENCE [LARGE SCALE GENOMIC DNA]</scope>
    <source>
        <strain evidence="12">DSM 3384</strain>
    </source>
</reference>
<keyword evidence="12" id="KW-1185">Reference proteome</keyword>
<comment type="catalytic activity">
    <reaction evidence="1">
        <text>inosine + phosphate = alpha-D-ribose 1-phosphate + hypoxanthine</text>
        <dbReference type="Rhea" id="RHEA:27646"/>
        <dbReference type="ChEBI" id="CHEBI:17368"/>
        <dbReference type="ChEBI" id="CHEBI:17596"/>
        <dbReference type="ChEBI" id="CHEBI:43474"/>
        <dbReference type="ChEBI" id="CHEBI:57720"/>
        <dbReference type="EC" id="2.4.2.1"/>
    </reaction>
    <physiologicalReaction direction="left-to-right" evidence="1">
        <dbReference type="Rhea" id="RHEA:27647"/>
    </physiologicalReaction>
</comment>
<organism evidence="11 12">
    <name type="scientific">Desulfobacula phenolica</name>
    <dbReference type="NCBI Taxonomy" id="90732"/>
    <lineage>
        <taxon>Bacteria</taxon>
        <taxon>Pseudomonadati</taxon>
        <taxon>Thermodesulfobacteriota</taxon>
        <taxon>Desulfobacteria</taxon>
        <taxon>Desulfobacterales</taxon>
        <taxon>Desulfobacteraceae</taxon>
        <taxon>Desulfobacula</taxon>
    </lineage>
</organism>
<evidence type="ECO:0000313" key="12">
    <source>
        <dbReference type="Proteomes" id="UP000199608"/>
    </source>
</evidence>
<keyword evidence="6" id="KW-0862">Zinc</keyword>
<dbReference type="PANTHER" id="PTHR30616:SF2">
    <property type="entry name" value="PURINE NUCLEOSIDE PHOSPHORYLASE LACC1"/>
    <property type="match status" value="1"/>
</dbReference>
<evidence type="ECO:0000313" key="11">
    <source>
        <dbReference type="EMBL" id="SDU17485.1"/>
    </source>
</evidence>
<comment type="catalytic activity">
    <reaction evidence="8">
        <text>adenosine + phosphate = alpha-D-ribose 1-phosphate + adenine</text>
        <dbReference type="Rhea" id="RHEA:27642"/>
        <dbReference type="ChEBI" id="CHEBI:16335"/>
        <dbReference type="ChEBI" id="CHEBI:16708"/>
        <dbReference type="ChEBI" id="CHEBI:43474"/>
        <dbReference type="ChEBI" id="CHEBI:57720"/>
        <dbReference type="EC" id="2.4.2.1"/>
    </reaction>
    <physiologicalReaction direction="left-to-right" evidence="8">
        <dbReference type="Rhea" id="RHEA:27643"/>
    </physiologicalReaction>
</comment>
<dbReference type="RefSeq" id="WP_092233356.1">
    <property type="nucleotide sequence ID" value="NZ_FNLL01000005.1"/>
</dbReference>
<proteinExistence type="inferred from homology"/>
<dbReference type="SUPFAM" id="SSF64438">
    <property type="entry name" value="CNF1/YfiH-like putative cysteine hydrolases"/>
    <property type="match status" value="1"/>
</dbReference>
<dbReference type="AlphaFoldDB" id="A0A1H2GD47"/>
<keyword evidence="5" id="KW-0378">Hydrolase</keyword>
<dbReference type="EMBL" id="FNLL01000005">
    <property type="protein sequence ID" value="SDU17485.1"/>
    <property type="molecule type" value="Genomic_DNA"/>
</dbReference>
<dbReference type="Pfam" id="PF02578">
    <property type="entry name" value="Cu-oxidase_4"/>
    <property type="match status" value="1"/>
</dbReference>
<evidence type="ECO:0000256" key="1">
    <source>
        <dbReference type="ARBA" id="ARBA00000553"/>
    </source>
</evidence>
<keyword evidence="4" id="KW-0479">Metal-binding</keyword>
<evidence type="ECO:0000256" key="2">
    <source>
        <dbReference type="ARBA" id="ARBA00007353"/>
    </source>
</evidence>
<comment type="catalytic activity">
    <reaction evidence="9">
        <text>S-methyl-5'-thioadenosine + phosphate = 5-(methylsulfanyl)-alpha-D-ribose 1-phosphate + adenine</text>
        <dbReference type="Rhea" id="RHEA:11852"/>
        <dbReference type="ChEBI" id="CHEBI:16708"/>
        <dbReference type="ChEBI" id="CHEBI:17509"/>
        <dbReference type="ChEBI" id="CHEBI:43474"/>
        <dbReference type="ChEBI" id="CHEBI:58533"/>
        <dbReference type="EC" id="2.4.2.28"/>
    </reaction>
    <physiologicalReaction direction="left-to-right" evidence="9">
        <dbReference type="Rhea" id="RHEA:11853"/>
    </physiologicalReaction>
</comment>
<dbReference type="NCBIfam" id="TIGR00726">
    <property type="entry name" value="peptidoglycan editing factor PgeF"/>
    <property type="match status" value="1"/>
</dbReference>